<dbReference type="Gene3D" id="3.90.400.10">
    <property type="entry name" value="Oligo-1,6-glucosidase, Domain 2"/>
    <property type="match status" value="1"/>
</dbReference>
<keyword evidence="8" id="KW-0479">Metal-binding</keyword>
<dbReference type="NCBIfam" id="TIGR02456">
    <property type="entry name" value="treS_nterm"/>
    <property type="match status" value="1"/>
</dbReference>
<dbReference type="GO" id="GO:0046872">
    <property type="term" value="F:metal ion binding"/>
    <property type="evidence" value="ECO:0007669"/>
    <property type="project" value="UniProtKB-KW"/>
</dbReference>
<name>A0A6P1ZFK0_9BACT</name>
<comment type="similarity">
    <text evidence="2">Belongs to the glycosyl hydrolase 13 family. TreS subfamily.</text>
</comment>
<evidence type="ECO:0000313" key="18">
    <source>
        <dbReference type="Proteomes" id="UP000434052"/>
    </source>
</evidence>
<dbReference type="SUPFAM" id="SSF56112">
    <property type="entry name" value="Protein kinase-like (PK-like)"/>
    <property type="match status" value="1"/>
</dbReference>
<evidence type="ECO:0000256" key="12">
    <source>
        <dbReference type="ARBA" id="ARBA00023235"/>
    </source>
</evidence>
<evidence type="ECO:0000256" key="15">
    <source>
        <dbReference type="ARBA" id="ARBA00049067"/>
    </source>
</evidence>
<dbReference type="NCBIfam" id="TIGR02457">
    <property type="entry name" value="TreS_Cterm"/>
    <property type="match status" value="1"/>
</dbReference>
<keyword evidence="10" id="KW-0106">Calcium</keyword>
<evidence type="ECO:0000256" key="9">
    <source>
        <dbReference type="ARBA" id="ARBA00022741"/>
    </source>
</evidence>
<dbReference type="SUPFAM" id="SSF51011">
    <property type="entry name" value="Glycosyl hydrolase domain"/>
    <property type="match status" value="1"/>
</dbReference>
<evidence type="ECO:0000259" key="16">
    <source>
        <dbReference type="SMART" id="SM00642"/>
    </source>
</evidence>
<dbReference type="SMART" id="SM00642">
    <property type="entry name" value="Aamy"/>
    <property type="match status" value="1"/>
</dbReference>
<evidence type="ECO:0000256" key="4">
    <source>
        <dbReference type="ARBA" id="ARBA00011962"/>
    </source>
</evidence>
<evidence type="ECO:0000256" key="1">
    <source>
        <dbReference type="ARBA" id="ARBA00001595"/>
    </source>
</evidence>
<comment type="catalytic activity">
    <reaction evidence="15">
        <text>D-maltose + ATP = alpha-maltose 1-phosphate + ADP + H(+)</text>
        <dbReference type="Rhea" id="RHEA:31915"/>
        <dbReference type="ChEBI" id="CHEBI:15378"/>
        <dbReference type="ChEBI" id="CHEBI:17306"/>
        <dbReference type="ChEBI" id="CHEBI:30616"/>
        <dbReference type="ChEBI" id="CHEBI:63576"/>
        <dbReference type="ChEBI" id="CHEBI:456216"/>
        <dbReference type="EC" id="2.7.1.175"/>
    </reaction>
</comment>
<proteinExistence type="inferred from homology"/>
<evidence type="ECO:0000256" key="14">
    <source>
        <dbReference type="ARBA" id="ARBA00031378"/>
    </source>
</evidence>
<dbReference type="InterPro" id="IPR012810">
    <property type="entry name" value="TreS/a-amylase_N"/>
</dbReference>
<protein>
    <recommendedName>
        <fullName evidence="6">Maltokinase</fullName>
        <ecNumber evidence="4">2.7.1.175</ecNumber>
        <ecNumber evidence="5">5.4.99.16</ecNumber>
    </recommendedName>
    <alternativeName>
        <fullName evidence="14">Maltose alpha-D-glucosyltransferase</fullName>
    </alternativeName>
    <alternativeName>
        <fullName evidence="13">Maltose-1-phosphate synthase</fullName>
    </alternativeName>
</protein>
<dbReference type="Pfam" id="PF00128">
    <property type="entry name" value="Alpha-amylase"/>
    <property type="match status" value="2"/>
</dbReference>
<evidence type="ECO:0000256" key="6">
    <source>
        <dbReference type="ARBA" id="ARBA00013882"/>
    </source>
</evidence>
<evidence type="ECO:0000256" key="11">
    <source>
        <dbReference type="ARBA" id="ARBA00022840"/>
    </source>
</evidence>
<dbReference type="InterPro" id="IPR045857">
    <property type="entry name" value="O16G_dom_2"/>
</dbReference>
<keyword evidence="7 17" id="KW-0808">Transferase</keyword>
<feature type="domain" description="Glycosyl hydrolase family 13 catalytic" evidence="16">
    <location>
        <begin position="26"/>
        <end position="425"/>
    </location>
</feature>
<dbReference type="GO" id="GO:0005975">
    <property type="term" value="P:carbohydrate metabolic process"/>
    <property type="evidence" value="ECO:0007669"/>
    <property type="project" value="InterPro"/>
</dbReference>
<evidence type="ECO:0000256" key="5">
    <source>
        <dbReference type="ARBA" id="ARBA00012619"/>
    </source>
</evidence>
<organism evidence="17 18">
    <name type="scientific">Oceanidesulfovibrio marinus</name>
    <dbReference type="NCBI Taxonomy" id="370038"/>
    <lineage>
        <taxon>Bacteria</taxon>
        <taxon>Pseudomonadati</taxon>
        <taxon>Thermodesulfobacteriota</taxon>
        <taxon>Desulfovibrionia</taxon>
        <taxon>Desulfovibrionales</taxon>
        <taxon>Desulfovibrionaceae</taxon>
        <taxon>Oceanidesulfovibrio</taxon>
    </lineage>
</organism>
<reference evidence="17 18" key="1">
    <citation type="submission" date="2018-06" db="EMBL/GenBank/DDBJ databases">
        <title>Complete genome of Desulfovibrio marinus P48SEP.</title>
        <authorList>
            <person name="Crispim J.S."/>
            <person name="Vidigal P.M.P."/>
            <person name="Silva L.C.F."/>
            <person name="Araujo L.C."/>
            <person name="Laguardia C.N."/>
            <person name="Dias R.S."/>
            <person name="Sousa M.P."/>
            <person name="Paula S.O."/>
            <person name="Silva C."/>
        </authorList>
    </citation>
    <scope>NUCLEOTIDE SEQUENCE [LARGE SCALE GENOMIC DNA]</scope>
    <source>
        <strain evidence="17 18">P48SEP</strain>
    </source>
</reference>
<dbReference type="InterPro" id="IPR012811">
    <property type="entry name" value="TreS_maltokin_C_dom"/>
</dbReference>
<comment type="similarity">
    <text evidence="3">Belongs to the aminoglycoside phosphotransferase family.</text>
</comment>
<dbReference type="Gene3D" id="2.60.40.1180">
    <property type="entry name" value="Golgi alpha-mannosidase II"/>
    <property type="match status" value="1"/>
</dbReference>
<comment type="caution">
    <text evidence="17">The sequence shown here is derived from an EMBL/GenBank/DDBJ whole genome shotgun (WGS) entry which is preliminary data.</text>
</comment>
<dbReference type="Pfam" id="PF18085">
    <property type="entry name" value="Mak_N_cap"/>
    <property type="match status" value="1"/>
</dbReference>
<dbReference type="InterPro" id="IPR017853">
    <property type="entry name" value="GH"/>
</dbReference>
<accession>A0A6P1ZFK0</accession>
<dbReference type="EMBL" id="QMIF01000009">
    <property type="protein sequence ID" value="TVM32841.1"/>
    <property type="molecule type" value="Genomic_DNA"/>
</dbReference>
<dbReference type="InterPro" id="IPR013780">
    <property type="entry name" value="Glyco_hydro_b"/>
</dbReference>
<sequence>MAAKKRNDTQQPEWAPEWYRDAIIYQLPLKSFSDGDGDGVGDFQGLISRLDHLVRLGVDVVWLLPFYPSPMRDDGYDIADFTAVHPDYGTMADFKRFMKEAHTRDLKVITEIVFNHTSDQHPWFQKSRRAKPGSAWRDYYVWSDTPEKYEDARIIFPDFERSNWAWDPTAGAYYWHRFYSHQPDLNFENPRVHKAMLDVLDFWFGLGVDGVRLDALPYLYEQDGTGCENLPQVFEFLKKVRAHVDKKFPGRVLLTAANQWPEDAAAYFGDGDACHMAFHFPLMPRMFMALEMENRYPIVDILEQTPAIPDGCQWAIFLRNHDELTLEMVTDEERDYMYRIFVEDPRARVNLGIRRRLAPLLDNDRRKIEVMNVILMTMPGSPVLYYGDEIGMGDNYYLGDRDGVRTPMQWSADQNAGFSRANPQRLCLPLIIDPEYHYNSLNVATQENRRSSLLWWMRRLIAMRREHCCFGRGDIEFLSPDNPKVLAYVRTLPSENGESDGGHDRILTVVNLSRHAQTAALDLSAFAGSEVLDLFSRNPFPAVGEEPYVLTFGPYTYYVFHLEEEAGRTEIASGALPQISGRSWPAVLADPGVVRALEKRILPAYMKRQRWYGGKARIDRAFTVIDRIQIKKNGQSPTILLVQVEYQEGDPEIYLLPLAFAQRSVDEADYEMPRGSVAWLTLNEGSEGALYEAVFSRRFCRALLEVIAGRKRIATKLGKLHPASTKPLKALWQAEAAELKPRLLGAEQSNTSILYGDELILKLYRRTEKGQHPDLEIARHLTEVAGFEHTPAYAGALELRPNAGGTIVLGLMQRFVPNQGDAWELSQDLVSRYFDQVLTLPEDTKPPKVETRLMALAEDPQLPPPLDEMLSGQTLETVRLLGQRTAELHIALAGSDDPGFAPEKFTRLYQRSLLQSIQNKARQELRFMKKALTNLPENLAEEASAILSLEPAIMARLDGIMDTTLDAWKIRTHGDYHLGQVLFTGKDFMILDFEGEPSKPLSERRLKRSPVRDVAGMVRSYHYAAYNGLLAGGLGPAEQSRLEPWADLWYRFAAAFFLHGYRNAIAGRSLVPASAVQFENLLVPYLLEKALYEMGYELNNRPDWVIIPLRGIKHLAGV</sequence>
<evidence type="ECO:0000256" key="10">
    <source>
        <dbReference type="ARBA" id="ARBA00022837"/>
    </source>
</evidence>
<dbReference type="FunFam" id="3.20.20.80:FF:000055">
    <property type="entry name" value="Trehalose synthase"/>
    <property type="match status" value="1"/>
</dbReference>
<dbReference type="Gene3D" id="3.90.1200.10">
    <property type="match status" value="1"/>
</dbReference>
<dbReference type="InterPro" id="IPR040999">
    <property type="entry name" value="Mak_N_cap"/>
</dbReference>
<dbReference type="GO" id="GO:0016740">
    <property type="term" value="F:transferase activity"/>
    <property type="evidence" value="ECO:0007669"/>
    <property type="project" value="UniProtKB-KW"/>
</dbReference>
<dbReference type="SUPFAM" id="SSF51445">
    <property type="entry name" value="(Trans)glycosidases"/>
    <property type="match status" value="1"/>
</dbReference>
<evidence type="ECO:0000256" key="7">
    <source>
        <dbReference type="ARBA" id="ARBA00022679"/>
    </source>
</evidence>
<keyword evidence="12 17" id="KW-0413">Isomerase</keyword>
<dbReference type="InterPro" id="IPR011009">
    <property type="entry name" value="Kinase-like_dom_sf"/>
</dbReference>
<evidence type="ECO:0000256" key="2">
    <source>
        <dbReference type="ARBA" id="ARBA00005496"/>
    </source>
</evidence>
<dbReference type="GO" id="GO:0047471">
    <property type="term" value="F:maltose alpha-D-glucosyltransferase activity"/>
    <property type="evidence" value="ECO:0007669"/>
    <property type="project" value="UniProtKB-EC"/>
</dbReference>
<dbReference type="InterPro" id="IPR032091">
    <property type="entry name" value="Malt_amylase-like_C"/>
</dbReference>
<dbReference type="RefSeq" id="WP_144306023.1">
    <property type="nucleotide sequence ID" value="NZ_QMIF01000009.1"/>
</dbReference>
<dbReference type="Gene3D" id="3.20.20.80">
    <property type="entry name" value="Glycosidases"/>
    <property type="match status" value="1"/>
</dbReference>
<evidence type="ECO:0000313" key="17">
    <source>
        <dbReference type="EMBL" id="TVM32841.1"/>
    </source>
</evidence>
<evidence type="ECO:0000256" key="3">
    <source>
        <dbReference type="ARBA" id="ARBA00006219"/>
    </source>
</evidence>
<dbReference type="InterPro" id="IPR006047">
    <property type="entry name" value="GH13_cat_dom"/>
</dbReference>
<dbReference type="Proteomes" id="UP000434052">
    <property type="component" value="Unassembled WGS sequence"/>
</dbReference>
<dbReference type="CDD" id="cd11334">
    <property type="entry name" value="AmyAc_TreS"/>
    <property type="match status" value="1"/>
</dbReference>
<dbReference type="GO" id="GO:0005524">
    <property type="term" value="F:ATP binding"/>
    <property type="evidence" value="ECO:0007669"/>
    <property type="project" value="UniProtKB-KW"/>
</dbReference>
<comment type="catalytic activity">
    <reaction evidence="1">
        <text>D-maltose = alpha,alpha-trehalose</text>
        <dbReference type="Rhea" id="RHEA:15145"/>
        <dbReference type="ChEBI" id="CHEBI:16551"/>
        <dbReference type="ChEBI" id="CHEBI:17306"/>
        <dbReference type="EC" id="5.4.99.16"/>
    </reaction>
</comment>
<evidence type="ECO:0000256" key="8">
    <source>
        <dbReference type="ARBA" id="ARBA00022723"/>
    </source>
</evidence>
<dbReference type="EC" id="5.4.99.16" evidence="5"/>
<gene>
    <name evidence="17" type="primary">treS</name>
    <name evidence="17" type="ORF">DQK91_14135</name>
</gene>
<keyword evidence="9" id="KW-0547">Nucleotide-binding</keyword>
<dbReference type="PANTHER" id="PTHR10357:SF219">
    <property type="entry name" value="MALTOSE ALPHA-D-GLUCOSYLTRANSFERASE"/>
    <property type="match status" value="1"/>
</dbReference>
<dbReference type="OrthoDB" id="9805159at2"/>
<dbReference type="Pfam" id="PF16657">
    <property type="entry name" value="Malt_amylase_C"/>
    <property type="match status" value="1"/>
</dbReference>
<dbReference type="PANTHER" id="PTHR10357">
    <property type="entry name" value="ALPHA-AMYLASE FAMILY MEMBER"/>
    <property type="match status" value="1"/>
</dbReference>
<dbReference type="AlphaFoldDB" id="A0A6P1ZFK0"/>
<dbReference type="EC" id="2.7.1.175" evidence="4"/>
<keyword evidence="11" id="KW-0067">ATP-binding</keyword>
<evidence type="ECO:0000256" key="13">
    <source>
        <dbReference type="ARBA" id="ARBA00031251"/>
    </source>
</evidence>